<evidence type="ECO:0000256" key="4">
    <source>
        <dbReference type="ARBA" id="ARBA00022475"/>
    </source>
</evidence>
<dbReference type="AlphaFoldDB" id="A0A5B8RCE7"/>
<feature type="transmembrane region" description="Helical" evidence="8">
    <location>
        <begin position="287"/>
        <end position="305"/>
    </location>
</feature>
<dbReference type="InterPro" id="IPR013525">
    <property type="entry name" value="ABC2_TM"/>
</dbReference>
<evidence type="ECO:0000256" key="3">
    <source>
        <dbReference type="ARBA" id="ARBA00022448"/>
    </source>
</evidence>
<accession>A0A5B8RCE7</accession>
<keyword evidence="7 8" id="KW-0472">Membrane</keyword>
<evidence type="ECO:0000259" key="9">
    <source>
        <dbReference type="PROSITE" id="PS51012"/>
    </source>
</evidence>
<dbReference type="PANTHER" id="PTHR30294:SF47">
    <property type="entry name" value="INNER MEMBRANE TRANSPORT PERMEASE YHHJ"/>
    <property type="match status" value="1"/>
</dbReference>
<comment type="similarity">
    <text evidence="2">Belongs to the ABC-2 integral membrane protein family.</text>
</comment>
<dbReference type="Pfam" id="PF12698">
    <property type="entry name" value="ABC2_membrane_3"/>
    <property type="match status" value="1"/>
</dbReference>
<dbReference type="InterPro" id="IPR051449">
    <property type="entry name" value="ABC-2_transporter_component"/>
</dbReference>
<evidence type="ECO:0000256" key="6">
    <source>
        <dbReference type="ARBA" id="ARBA00022989"/>
    </source>
</evidence>
<sequence length="374" mass="40616">MRRLQNIFWLGLKELASLGRDPVMLVLIVYAFTAAVYAVANGLKMGVDNASIAVVDEDHSSLSRSITDAFLPPYFQPAEEIAPRSIDRTMDNGHYTFVVDIPPDFETDVLSGRQPAVQILVDATAMSQAGIGAAYVQEIVSQETRRFVSREDASTSLPVDWVTRARFNPNLEVKWFTAVMQISNSITILSIVLVGAAVIREREHGTLEHLLVMPLSAAEIMLAKVWANALVILIAATVSLNVVVRWWLGVPVAGSIPLFLCGAALYLFATTALGILLATLARSMPQFGLLAIPVFIVMILLSGATTPMESMPEILQALMQALPAAHFVRFAQAVLYRGAGIDLVWPDLLAITGLALVFFSFALYRFRASLAAAG</sequence>
<dbReference type="PANTHER" id="PTHR30294">
    <property type="entry name" value="MEMBRANE COMPONENT OF ABC TRANSPORTER YHHJ-RELATED"/>
    <property type="match status" value="1"/>
</dbReference>
<evidence type="ECO:0000256" key="5">
    <source>
        <dbReference type="ARBA" id="ARBA00022692"/>
    </source>
</evidence>
<feature type="transmembrane region" description="Helical" evidence="8">
    <location>
        <begin position="21"/>
        <end position="40"/>
    </location>
</feature>
<dbReference type="EMBL" id="MN079083">
    <property type="protein sequence ID" value="QEA04367.1"/>
    <property type="molecule type" value="Genomic_DNA"/>
</dbReference>
<feature type="transmembrane region" description="Helical" evidence="8">
    <location>
        <begin position="348"/>
        <end position="366"/>
    </location>
</feature>
<dbReference type="GO" id="GO:0005886">
    <property type="term" value="C:plasma membrane"/>
    <property type="evidence" value="ECO:0007669"/>
    <property type="project" value="UniProtKB-SubCell"/>
</dbReference>
<feature type="transmembrane region" description="Helical" evidence="8">
    <location>
        <begin position="256"/>
        <end position="280"/>
    </location>
</feature>
<name>A0A5B8RCE7_9ZZZZ</name>
<evidence type="ECO:0000256" key="7">
    <source>
        <dbReference type="ARBA" id="ARBA00023136"/>
    </source>
</evidence>
<protein>
    <submittedName>
        <fullName evidence="10">Inner membrane transport permease YhhJ</fullName>
    </submittedName>
</protein>
<dbReference type="Gene3D" id="3.40.1710.10">
    <property type="entry name" value="abc type-2 transporter like domain"/>
    <property type="match status" value="1"/>
</dbReference>
<feature type="transmembrane region" description="Helical" evidence="8">
    <location>
        <begin position="175"/>
        <end position="199"/>
    </location>
</feature>
<keyword evidence="6 8" id="KW-1133">Transmembrane helix</keyword>
<evidence type="ECO:0000256" key="1">
    <source>
        <dbReference type="ARBA" id="ARBA00004651"/>
    </source>
</evidence>
<feature type="domain" description="ABC transmembrane type-2" evidence="9">
    <location>
        <begin position="129"/>
        <end position="369"/>
    </location>
</feature>
<dbReference type="PROSITE" id="PS51012">
    <property type="entry name" value="ABC_TM2"/>
    <property type="match status" value="1"/>
</dbReference>
<keyword evidence="5 8" id="KW-0812">Transmembrane</keyword>
<evidence type="ECO:0000256" key="8">
    <source>
        <dbReference type="SAM" id="Phobius"/>
    </source>
</evidence>
<keyword evidence="3" id="KW-0813">Transport</keyword>
<gene>
    <name evidence="10" type="primary">yhhJ_1</name>
    <name evidence="10" type="ORF">KBTEX_00675</name>
</gene>
<evidence type="ECO:0000256" key="2">
    <source>
        <dbReference type="ARBA" id="ARBA00007783"/>
    </source>
</evidence>
<dbReference type="GO" id="GO:0140359">
    <property type="term" value="F:ABC-type transporter activity"/>
    <property type="evidence" value="ECO:0007669"/>
    <property type="project" value="InterPro"/>
</dbReference>
<reference evidence="10" key="1">
    <citation type="submission" date="2019-06" db="EMBL/GenBank/DDBJ databases">
        <authorList>
            <person name="Murdoch R.W."/>
            <person name="Fathepure B."/>
        </authorList>
    </citation>
    <scope>NUCLEOTIDE SEQUENCE</scope>
</reference>
<proteinExistence type="inferred from homology"/>
<organism evidence="10">
    <name type="scientific">uncultured organism</name>
    <dbReference type="NCBI Taxonomy" id="155900"/>
    <lineage>
        <taxon>unclassified sequences</taxon>
        <taxon>environmental samples</taxon>
    </lineage>
</organism>
<evidence type="ECO:0000313" key="10">
    <source>
        <dbReference type="EMBL" id="QEA04367.1"/>
    </source>
</evidence>
<comment type="subcellular location">
    <subcellularLocation>
        <location evidence="1">Cell membrane</location>
        <topology evidence="1">Multi-pass membrane protein</topology>
    </subcellularLocation>
</comment>
<dbReference type="InterPro" id="IPR047817">
    <property type="entry name" value="ABC2_TM_bact-type"/>
</dbReference>
<keyword evidence="4" id="KW-1003">Cell membrane</keyword>
<feature type="transmembrane region" description="Helical" evidence="8">
    <location>
        <begin position="220"/>
        <end position="244"/>
    </location>
</feature>